<evidence type="ECO:0000313" key="2">
    <source>
        <dbReference type="Proteomes" id="UP000515153"/>
    </source>
</evidence>
<sequence length="53" mass="6061">MDSIHDSSFNRSSGTPGWQRGWSSCKYAIYHKPSKQSLRAGTKSWFAIVPTKW</sequence>
<accession>A0A6P8BA10</accession>
<reference evidence="3" key="2">
    <citation type="submission" date="2019-10" db="EMBL/GenBank/DDBJ databases">
        <authorList>
            <consortium name="NCBI Genome Project"/>
        </authorList>
    </citation>
    <scope>NUCLEOTIDE SEQUENCE</scope>
    <source>
        <strain evidence="3">NI907</strain>
    </source>
</reference>
<reference evidence="3" key="1">
    <citation type="journal article" date="2019" name="Mol. Biol. Evol.">
        <title>Blast fungal genomes show frequent chromosomal changes, gene gains and losses, and effector gene turnover.</title>
        <authorList>
            <person name="Gomez Luciano L.B."/>
            <person name="Jason Tsai I."/>
            <person name="Chuma I."/>
            <person name="Tosa Y."/>
            <person name="Chen Y.H."/>
            <person name="Li J.Y."/>
            <person name="Li M.Y."/>
            <person name="Jade Lu M.Y."/>
            <person name="Nakayashiki H."/>
            <person name="Li W.H."/>
        </authorList>
    </citation>
    <scope>NUCLEOTIDE SEQUENCE</scope>
    <source>
        <strain evidence="3">NI907</strain>
    </source>
</reference>
<evidence type="ECO:0000313" key="3">
    <source>
        <dbReference type="RefSeq" id="XP_030983869.1"/>
    </source>
</evidence>
<dbReference type="RefSeq" id="XP_030983869.1">
    <property type="nucleotide sequence ID" value="XM_031123371.1"/>
</dbReference>
<dbReference type="KEGG" id="pgri:PgNI_03316"/>
<gene>
    <name evidence="3" type="ORF">PgNI_03316</name>
</gene>
<dbReference type="AlphaFoldDB" id="A0A6P8BA10"/>
<protein>
    <submittedName>
        <fullName evidence="3">Uncharacterized protein</fullName>
    </submittedName>
</protein>
<dbReference type="GeneID" id="41958281"/>
<proteinExistence type="predicted"/>
<feature type="region of interest" description="Disordered" evidence="1">
    <location>
        <begin position="1"/>
        <end position="21"/>
    </location>
</feature>
<name>A0A6P8BA10_PYRGI</name>
<organism evidence="2 3">
    <name type="scientific">Pyricularia grisea</name>
    <name type="common">Crabgrass-specific blast fungus</name>
    <name type="synonym">Magnaporthe grisea</name>
    <dbReference type="NCBI Taxonomy" id="148305"/>
    <lineage>
        <taxon>Eukaryota</taxon>
        <taxon>Fungi</taxon>
        <taxon>Dikarya</taxon>
        <taxon>Ascomycota</taxon>
        <taxon>Pezizomycotina</taxon>
        <taxon>Sordariomycetes</taxon>
        <taxon>Sordariomycetidae</taxon>
        <taxon>Magnaporthales</taxon>
        <taxon>Pyriculariaceae</taxon>
        <taxon>Pyricularia</taxon>
    </lineage>
</organism>
<reference evidence="3" key="3">
    <citation type="submission" date="2025-08" db="UniProtKB">
        <authorList>
            <consortium name="RefSeq"/>
        </authorList>
    </citation>
    <scope>IDENTIFICATION</scope>
    <source>
        <strain evidence="3">NI907</strain>
    </source>
</reference>
<feature type="compositionally biased region" description="Polar residues" evidence="1">
    <location>
        <begin position="1"/>
        <end position="16"/>
    </location>
</feature>
<dbReference type="Proteomes" id="UP000515153">
    <property type="component" value="Unplaced"/>
</dbReference>
<evidence type="ECO:0000256" key="1">
    <source>
        <dbReference type="SAM" id="MobiDB-lite"/>
    </source>
</evidence>
<keyword evidence="2" id="KW-1185">Reference proteome</keyword>